<dbReference type="EMBL" id="LR134334">
    <property type="protein sequence ID" value="VEF73599.1"/>
    <property type="molecule type" value="Genomic_DNA"/>
</dbReference>
<dbReference type="Proteomes" id="UP000277437">
    <property type="component" value="Chromosome"/>
</dbReference>
<feature type="transmembrane region" description="Helical" evidence="7">
    <location>
        <begin position="337"/>
        <end position="359"/>
    </location>
</feature>
<evidence type="ECO:0000259" key="8">
    <source>
        <dbReference type="PROSITE" id="PS50850"/>
    </source>
</evidence>
<dbReference type="PROSITE" id="PS50850">
    <property type="entry name" value="MFS"/>
    <property type="match status" value="1"/>
</dbReference>
<sequence>MSSPVDSSLSNRSRLLFLAITLLSFLAASSVPTPMYHLYQEALQFSSATLTLIFGVYALSLLAALLTVGSLSDYLGRKPVIFVALLLDILAMLLFIQADSVAWLIAARVMQGFATGMATSVLGAALLDTDRQQGPLVNSVAPLLGMACGAMGSGLLVEYAPLPLQLAYWLLLVLFVAQALYVWRLPETVSAQPGVWASLRPTLHVPPQARRALWLALPVDVAVWAVGGFFLSLAPSLVRTATGSTSNLIGGGLVAVLTLSGALMILSLRHHPADKILRLGASLLAVGISLILIAVHTASLLLFFLGTLVTGGGFGSGFLGALRSVMPLALPHERAGLMSAFYVLSYLAFCLPSLLAGNLTRSLGLIATTDGYGAVLILLSLAALLGLLRQRTAKACIAQES</sequence>
<evidence type="ECO:0000256" key="2">
    <source>
        <dbReference type="ARBA" id="ARBA00022448"/>
    </source>
</evidence>
<gene>
    <name evidence="9" type="primary">mdtL_1</name>
    <name evidence="9" type="ORF">NCTC7357_01868</name>
</gene>
<dbReference type="AlphaFoldDB" id="A0AAX3FSB5"/>
<name>A0AAX3FSB5_9PSED</name>
<dbReference type="SUPFAM" id="SSF103473">
    <property type="entry name" value="MFS general substrate transporter"/>
    <property type="match status" value="1"/>
</dbReference>
<evidence type="ECO:0000313" key="9">
    <source>
        <dbReference type="EMBL" id="VEF73599.1"/>
    </source>
</evidence>
<feature type="transmembrane region" description="Helical" evidence="7">
    <location>
        <begin position="371"/>
        <end position="388"/>
    </location>
</feature>
<protein>
    <submittedName>
        <fullName evidence="9">Mutlidrug resistance protein</fullName>
    </submittedName>
</protein>
<evidence type="ECO:0000256" key="5">
    <source>
        <dbReference type="ARBA" id="ARBA00022989"/>
    </source>
</evidence>
<comment type="subcellular location">
    <subcellularLocation>
        <location evidence="1">Cell membrane</location>
        <topology evidence="1">Multi-pass membrane protein</topology>
    </subcellularLocation>
</comment>
<evidence type="ECO:0000313" key="10">
    <source>
        <dbReference type="Proteomes" id="UP000277437"/>
    </source>
</evidence>
<feature type="transmembrane region" description="Helical" evidence="7">
    <location>
        <begin position="212"/>
        <end position="236"/>
    </location>
</feature>
<feature type="transmembrane region" description="Helical" evidence="7">
    <location>
        <begin position="46"/>
        <end position="68"/>
    </location>
</feature>
<feature type="transmembrane region" description="Helical" evidence="7">
    <location>
        <begin position="301"/>
        <end position="325"/>
    </location>
</feature>
<dbReference type="Pfam" id="PF07690">
    <property type="entry name" value="MFS_1"/>
    <property type="match status" value="1"/>
</dbReference>
<proteinExistence type="predicted"/>
<accession>A0AAX3FSB5</accession>
<evidence type="ECO:0000256" key="1">
    <source>
        <dbReference type="ARBA" id="ARBA00004651"/>
    </source>
</evidence>
<reference evidence="9 10" key="1">
    <citation type="submission" date="2018-12" db="EMBL/GenBank/DDBJ databases">
        <authorList>
            <consortium name="Pathogen Informatics"/>
        </authorList>
    </citation>
    <scope>NUCLEOTIDE SEQUENCE [LARGE SCALE GENOMIC DNA]</scope>
    <source>
        <strain evidence="9 10">NCTC7357</strain>
    </source>
</reference>
<evidence type="ECO:0000256" key="4">
    <source>
        <dbReference type="ARBA" id="ARBA00022692"/>
    </source>
</evidence>
<feature type="transmembrane region" description="Helical" evidence="7">
    <location>
        <begin position="139"/>
        <end position="160"/>
    </location>
</feature>
<keyword evidence="3" id="KW-1003">Cell membrane</keyword>
<evidence type="ECO:0000256" key="6">
    <source>
        <dbReference type="ARBA" id="ARBA00023136"/>
    </source>
</evidence>
<dbReference type="PANTHER" id="PTHR23517:SF13">
    <property type="entry name" value="MAJOR FACILITATOR SUPERFAMILY MFS_1"/>
    <property type="match status" value="1"/>
</dbReference>
<dbReference type="Gene3D" id="1.20.1250.20">
    <property type="entry name" value="MFS general substrate transporter like domains"/>
    <property type="match status" value="1"/>
</dbReference>
<evidence type="ECO:0000256" key="7">
    <source>
        <dbReference type="SAM" id="Phobius"/>
    </source>
</evidence>
<keyword evidence="6 7" id="KW-0472">Membrane</keyword>
<feature type="transmembrane region" description="Helical" evidence="7">
    <location>
        <begin position="104"/>
        <end position="127"/>
    </location>
</feature>
<dbReference type="GO" id="GO:0005886">
    <property type="term" value="C:plasma membrane"/>
    <property type="evidence" value="ECO:0007669"/>
    <property type="project" value="UniProtKB-SubCell"/>
</dbReference>
<dbReference type="PANTHER" id="PTHR23517">
    <property type="entry name" value="RESISTANCE PROTEIN MDTM, PUTATIVE-RELATED-RELATED"/>
    <property type="match status" value="1"/>
</dbReference>
<keyword evidence="5 7" id="KW-1133">Transmembrane helix</keyword>
<feature type="transmembrane region" description="Helical" evidence="7">
    <location>
        <begin position="80"/>
        <end position="98"/>
    </location>
</feature>
<dbReference type="InterPro" id="IPR011701">
    <property type="entry name" value="MFS"/>
</dbReference>
<dbReference type="InterPro" id="IPR050171">
    <property type="entry name" value="MFS_Transporters"/>
</dbReference>
<dbReference type="RefSeq" id="WP_124325198.1">
    <property type="nucleotide sequence ID" value="NZ_CP118137.1"/>
</dbReference>
<feature type="domain" description="Major facilitator superfamily (MFS) profile" evidence="8">
    <location>
        <begin position="13"/>
        <end position="391"/>
    </location>
</feature>
<dbReference type="InterPro" id="IPR020846">
    <property type="entry name" value="MFS_dom"/>
</dbReference>
<keyword evidence="4 7" id="KW-0812">Transmembrane</keyword>
<feature type="transmembrane region" description="Helical" evidence="7">
    <location>
        <begin position="166"/>
        <end position="183"/>
    </location>
</feature>
<feature type="transmembrane region" description="Helical" evidence="7">
    <location>
        <begin position="248"/>
        <end position="269"/>
    </location>
</feature>
<keyword evidence="2" id="KW-0813">Transport</keyword>
<feature type="transmembrane region" description="Helical" evidence="7">
    <location>
        <begin position="276"/>
        <end position="295"/>
    </location>
</feature>
<organism evidence="9 10">
    <name type="scientific">Pseudomonas chlororaphis</name>
    <dbReference type="NCBI Taxonomy" id="587753"/>
    <lineage>
        <taxon>Bacteria</taxon>
        <taxon>Pseudomonadati</taxon>
        <taxon>Pseudomonadota</taxon>
        <taxon>Gammaproteobacteria</taxon>
        <taxon>Pseudomonadales</taxon>
        <taxon>Pseudomonadaceae</taxon>
        <taxon>Pseudomonas</taxon>
    </lineage>
</organism>
<evidence type="ECO:0000256" key="3">
    <source>
        <dbReference type="ARBA" id="ARBA00022475"/>
    </source>
</evidence>
<dbReference type="InterPro" id="IPR036259">
    <property type="entry name" value="MFS_trans_sf"/>
</dbReference>
<dbReference type="GO" id="GO:0022857">
    <property type="term" value="F:transmembrane transporter activity"/>
    <property type="evidence" value="ECO:0007669"/>
    <property type="project" value="InterPro"/>
</dbReference>